<dbReference type="AlphaFoldDB" id="A0A1S1Q1F6"/>
<evidence type="ECO:0000313" key="1">
    <source>
        <dbReference type="EMBL" id="OHV27810.1"/>
    </source>
</evidence>
<accession>A0A1S1Q1F6</accession>
<dbReference type="Proteomes" id="UP000179769">
    <property type="component" value="Unassembled WGS sequence"/>
</dbReference>
<proteinExistence type="predicted"/>
<dbReference type="OrthoDB" id="191189at2"/>
<sequence length="182" mass="19384">MFLEASGPAPPDLCWERYAVPAAWPGWAPQIRAVEIESAGRAPAGTAGLAGPAGAAAGAYAGQGHGTFQEHSRDQDHYGWRPCGEEPPGADAGRWQRIVPGLRGQVRPLAGPAARFLVTAVDEFERTWSWRVGIGPLRLDLDHGVDACLDGGTSTWLRITGPGPLPHAYAPLARVALRRIVR</sequence>
<dbReference type="EMBL" id="MAXA01000217">
    <property type="protein sequence ID" value="OHV27810.1"/>
    <property type="molecule type" value="Genomic_DNA"/>
</dbReference>
<organism evidence="1 2">
    <name type="scientific">Parafrankia soli</name>
    <dbReference type="NCBI Taxonomy" id="2599596"/>
    <lineage>
        <taxon>Bacteria</taxon>
        <taxon>Bacillati</taxon>
        <taxon>Actinomycetota</taxon>
        <taxon>Actinomycetes</taxon>
        <taxon>Frankiales</taxon>
        <taxon>Frankiaceae</taxon>
        <taxon>Parafrankia</taxon>
    </lineage>
</organism>
<protein>
    <submittedName>
        <fullName evidence="1">Polyketide cyclase / dehydrase and lipid transport</fullName>
    </submittedName>
</protein>
<evidence type="ECO:0000313" key="2">
    <source>
        <dbReference type="Proteomes" id="UP000179769"/>
    </source>
</evidence>
<keyword evidence="2" id="KW-1185">Reference proteome</keyword>
<gene>
    <name evidence="1" type="ORF">BBK14_19355</name>
</gene>
<comment type="caution">
    <text evidence="1">The sequence shown here is derived from an EMBL/GenBank/DDBJ whole genome shotgun (WGS) entry which is preliminary data.</text>
</comment>
<name>A0A1S1Q1F6_9ACTN</name>
<reference evidence="2" key="1">
    <citation type="submission" date="2016-07" db="EMBL/GenBank/DDBJ databases">
        <title>Frankia sp. NRRL B-16219 Genome sequencing.</title>
        <authorList>
            <person name="Ghodhbane-Gtari F."/>
            <person name="Swanson E."/>
            <person name="Gueddou A."/>
            <person name="Louati M."/>
            <person name="Nouioui I."/>
            <person name="Hezbri K."/>
            <person name="Abebe-Akele F."/>
            <person name="Simpson S."/>
            <person name="Morris K."/>
            <person name="Thomas K."/>
            <person name="Gtari M."/>
            <person name="Tisa L.S."/>
        </authorList>
    </citation>
    <scope>NUCLEOTIDE SEQUENCE [LARGE SCALE GENOMIC DNA]</scope>
    <source>
        <strain evidence="2">NRRL B-16219</strain>
    </source>
</reference>
<dbReference type="SUPFAM" id="SSF55961">
    <property type="entry name" value="Bet v1-like"/>
    <property type="match status" value="1"/>
</dbReference>